<dbReference type="AlphaFoldDB" id="A0A9P6URN3"/>
<organism evidence="2 3">
    <name type="scientific">Dissophora globulifera</name>
    <dbReference type="NCBI Taxonomy" id="979702"/>
    <lineage>
        <taxon>Eukaryota</taxon>
        <taxon>Fungi</taxon>
        <taxon>Fungi incertae sedis</taxon>
        <taxon>Mucoromycota</taxon>
        <taxon>Mortierellomycotina</taxon>
        <taxon>Mortierellomycetes</taxon>
        <taxon>Mortierellales</taxon>
        <taxon>Mortierellaceae</taxon>
        <taxon>Dissophora</taxon>
    </lineage>
</organism>
<feature type="compositionally biased region" description="Low complexity" evidence="1">
    <location>
        <begin position="154"/>
        <end position="165"/>
    </location>
</feature>
<feature type="compositionally biased region" description="Polar residues" evidence="1">
    <location>
        <begin position="561"/>
        <end position="573"/>
    </location>
</feature>
<dbReference type="OrthoDB" id="2448606at2759"/>
<dbReference type="EMBL" id="JAAAIP010000460">
    <property type="protein sequence ID" value="KAG0316768.1"/>
    <property type="molecule type" value="Genomic_DNA"/>
</dbReference>
<comment type="caution">
    <text evidence="2">The sequence shown here is derived from an EMBL/GenBank/DDBJ whole genome shotgun (WGS) entry which is preliminary data.</text>
</comment>
<reference evidence="2" key="1">
    <citation type="journal article" date="2020" name="Fungal Divers.">
        <title>Resolving the Mortierellaceae phylogeny through synthesis of multi-gene phylogenetics and phylogenomics.</title>
        <authorList>
            <person name="Vandepol N."/>
            <person name="Liber J."/>
            <person name="Desiro A."/>
            <person name="Na H."/>
            <person name="Kennedy M."/>
            <person name="Barry K."/>
            <person name="Grigoriev I.V."/>
            <person name="Miller A.N."/>
            <person name="O'Donnell K."/>
            <person name="Stajich J.E."/>
            <person name="Bonito G."/>
        </authorList>
    </citation>
    <scope>NUCLEOTIDE SEQUENCE</scope>
    <source>
        <strain evidence="2">REB-010B</strain>
    </source>
</reference>
<protein>
    <submittedName>
        <fullName evidence="2">Uncharacterized protein</fullName>
    </submittedName>
</protein>
<keyword evidence="3" id="KW-1185">Reference proteome</keyword>
<sequence>MKKEVEDAIKEVTAGLSNQQYFLSTRPFLYNAHDYFASCKQKTSRKQLENEWRTILIPKLKGSLVKILCETGTRLEKDWTLSKEARRNQRADDEDSIKMRKLLKKSLYEHRESVLEHSSSTIGSDFNALGPSLTPSHTLHPSSATRTPPYLKGSVTSSPEQSTSSPPSPPDFAPQNKIVEKESRLFFMGAGSLQEILLGNLRDGQDLPSWAKDRPQYTFEMQLNDDWGPRVTDLYMAAKTKSVLDHTHIDEIALLSGIVHLNKNHVGFSSKDMTKILSEVLHTFYSQKMEDEDMQRAQDAAVLWARWMQIWKSLFLKEKLAAQKDNRDPGDVDMEPVVDAIMSSYAECKTKKITSILFVALHVFRRYNNWTTLTSESDCMMAVVGPILQEIMDIQHTIKFTCSNASTSAGRSRKTKLQQEGQSRQPDIVGQTQEKMEVFYGECKGLHPPTAAVNTDLLRLAIFSKDSLDQLHNTLEQGPPLLTFQTVGCEVTFFLATKINNTVVHVRLSTVKLPSRLTELDLDLEFFFYLLQVQSLINITKDRLKKKRQEPLHEIPFPTLGTPQRNAALNTPQKRSRSAEIE</sequence>
<dbReference type="Proteomes" id="UP000738325">
    <property type="component" value="Unassembled WGS sequence"/>
</dbReference>
<evidence type="ECO:0000313" key="2">
    <source>
        <dbReference type="EMBL" id="KAG0316768.1"/>
    </source>
</evidence>
<name>A0A9P6URN3_9FUNG</name>
<evidence type="ECO:0000313" key="3">
    <source>
        <dbReference type="Proteomes" id="UP000738325"/>
    </source>
</evidence>
<feature type="compositionally biased region" description="Polar residues" evidence="1">
    <location>
        <begin position="133"/>
        <end position="146"/>
    </location>
</feature>
<feature type="region of interest" description="Disordered" evidence="1">
    <location>
        <begin position="126"/>
        <end position="175"/>
    </location>
</feature>
<gene>
    <name evidence="2" type="ORF">BGZ99_006703</name>
</gene>
<accession>A0A9P6URN3</accession>
<evidence type="ECO:0000256" key="1">
    <source>
        <dbReference type="SAM" id="MobiDB-lite"/>
    </source>
</evidence>
<proteinExistence type="predicted"/>
<feature type="region of interest" description="Disordered" evidence="1">
    <location>
        <begin position="553"/>
        <end position="582"/>
    </location>
</feature>